<proteinExistence type="predicted"/>
<feature type="domain" description="Gcp-like" evidence="1">
    <location>
        <begin position="30"/>
        <end position="127"/>
    </location>
</feature>
<sequence length="243" mass="25921">MKLLMIDTSTIVATAAVLDEDRLIAETIVNYKKKHSEKMLPSIDHMLQDSGLKLGDIDVFGVVNGPGSFTGLRIGMATAKGFAQALGKPMVTVSTLEALAANVCVTDAAICPIVDAQRGQVYAALYQSDWDAEALNLKNTMAEGVYDVDALCDRLNALNAPVIILGDGLKKHGGKLLAAVPKARTAPAFLSMNRASAAAAVGLKKIQQGQTVDCFQAGLNYLRKSSAEEQREKKLAQEAQHHE</sequence>
<gene>
    <name evidence="2" type="primary">tsaB</name>
    <name evidence="2" type="ORF">FRC53_04670</name>
</gene>
<comment type="caution">
    <text evidence="2">The sequence shown here is derived from an EMBL/GenBank/DDBJ whole genome shotgun (WGS) entry which is preliminary data.</text>
</comment>
<dbReference type="NCBIfam" id="TIGR03725">
    <property type="entry name" value="T6A_YeaZ"/>
    <property type="match status" value="1"/>
</dbReference>
<accession>A0A6L5GR28</accession>
<evidence type="ECO:0000313" key="3">
    <source>
        <dbReference type="Proteomes" id="UP000473648"/>
    </source>
</evidence>
<dbReference type="CDD" id="cd24032">
    <property type="entry name" value="ASKHA_NBD_TsaB"/>
    <property type="match status" value="1"/>
</dbReference>
<name>A0A6L5GR28_9FIRM</name>
<protein>
    <submittedName>
        <fullName evidence="2">tRNA (Adenosine(37)-N6)-threonylcarbamoyltransferase complex dimerization subunit type 1 TsaB</fullName>
    </submittedName>
</protein>
<dbReference type="Proteomes" id="UP000473648">
    <property type="component" value="Unassembled WGS sequence"/>
</dbReference>
<dbReference type="GO" id="GO:0005829">
    <property type="term" value="C:cytosol"/>
    <property type="evidence" value="ECO:0007669"/>
    <property type="project" value="TreeGrafter"/>
</dbReference>
<keyword evidence="3" id="KW-1185">Reference proteome</keyword>
<dbReference type="InterPro" id="IPR043129">
    <property type="entry name" value="ATPase_NBD"/>
</dbReference>
<evidence type="ECO:0000259" key="1">
    <source>
        <dbReference type="Pfam" id="PF00814"/>
    </source>
</evidence>
<organism evidence="2 3">
    <name type="scientific">Candidatus Pseudoramibacter fermentans</name>
    <dbReference type="NCBI Taxonomy" id="2594427"/>
    <lineage>
        <taxon>Bacteria</taxon>
        <taxon>Bacillati</taxon>
        <taxon>Bacillota</taxon>
        <taxon>Clostridia</taxon>
        <taxon>Eubacteriales</taxon>
        <taxon>Eubacteriaceae</taxon>
        <taxon>Pseudoramibacter</taxon>
    </lineage>
</organism>
<dbReference type="InterPro" id="IPR022496">
    <property type="entry name" value="T6A_TsaB"/>
</dbReference>
<dbReference type="EMBL" id="VOGB01000004">
    <property type="protein sequence ID" value="MQM72711.1"/>
    <property type="molecule type" value="Genomic_DNA"/>
</dbReference>
<dbReference type="PANTHER" id="PTHR11735">
    <property type="entry name" value="TRNA N6-ADENOSINE THREONYLCARBAMOYLTRANSFERASE"/>
    <property type="match status" value="1"/>
</dbReference>
<dbReference type="AlphaFoldDB" id="A0A6L5GR28"/>
<reference evidence="2" key="1">
    <citation type="journal article" date="2020" name="Appl. Environ. Microbiol.">
        <title>Medium-Chain Fatty Acid Synthesis by 'Candidatus Weimeria bifida' gen. nov., sp. nov., and 'Candidatus Pseudoramibacter fermentans' sp. nov.</title>
        <authorList>
            <person name="Scarborough M.J."/>
            <person name="Myers K.S."/>
            <person name="Donohue T.J."/>
            <person name="Noguera D.R."/>
        </authorList>
    </citation>
    <scope>NUCLEOTIDE SEQUENCE</scope>
    <source>
        <strain evidence="2">EUB1.1</strain>
    </source>
</reference>
<dbReference type="PANTHER" id="PTHR11735:SF11">
    <property type="entry name" value="TRNA THREONYLCARBAMOYLADENOSINE BIOSYNTHESIS PROTEIN TSAB"/>
    <property type="match status" value="1"/>
</dbReference>
<dbReference type="InterPro" id="IPR000905">
    <property type="entry name" value="Gcp-like_dom"/>
</dbReference>
<dbReference type="GO" id="GO:0016740">
    <property type="term" value="F:transferase activity"/>
    <property type="evidence" value="ECO:0007669"/>
    <property type="project" value="UniProtKB-KW"/>
</dbReference>
<dbReference type="Gene3D" id="3.30.420.40">
    <property type="match status" value="2"/>
</dbReference>
<evidence type="ECO:0000313" key="2">
    <source>
        <dbReference type="EMBL" id="MQM72711.1"/>
    </source>
</evidence>
<dbReference type="SUPFAM" id="SSF53067">
    <property type="entry name" value="Actin-like ATPase domain"/>
    <property type="match status" value="2"/>
</dbReference>
<dbReference type="GO" id="GO:0002949">
    <property type="term" value="P:tRNA threonylcarbamoyladenosine modification"/>
    <property type="evidence" value="ECO:0007669"/>
    <property type="project" value="InterPro"/>
</dbReference>
<dbReference type="Pfam" id="PF00814">
    <property type="entry name" value="TsaD"/>
    <property type="match status" value="1"/>
</dbReference>